<comment type="caution">
    <text evidence="8">The sequence shown here is derived from an EMBL/GenBank/DDBJ whole genome shotgun (WGS) entry which is preliminary data.</text>
</comment>
<dbReference type="SUPFAM" id="SSF46785">
    <property type="entry name" value="Winged helix' DNA-binding domain"/>
    <property type="match status" value="1"/>
</dbReference>
<dbReference type="PROSITE" id="PS51077">
    <property type="entry name" value="HTH_ICLR"/>
    <property type="match status" value="1"/>
</dbReference>
<keyword evidence="1" id="KW-0805">Transcription regulation</keyword>
<dbReference type="InterPro" id="IPR036388">
    <property type="entry name" value="WH-like_DNA-bd_sf"/>
</dbReference>
<dbReference type="PANTHER" id="PTHR30136:SF24">
    <property type="entry name" value="HTH-TYPE TRANSCRIPTIONAL REPRESSOR ALLR"/>
    <property type="match status" value="1"/>
</dbReference>
<organism evidence="8 9">
    <name type="scientific">Gilliamella apicola</name>
    <dbReference type="NCBI Taxonomy" id="1196095"/>
    <lineage>
        <taxon>Bacteria</taxon>
        <taxon>Pseudomonadati</taxon>
        <taxon>Pseudomonadota</taxon>
        <taxon>Gammaproteobacteria</taxon>
        <taxon>Orbales</taxon>
        <taxon>Orbaceae</taxon>
        <taxon>Gilliamella</taxon>
    </lineage>
</organism>
<feature type="domain" description="IclR-ED" evidence="7">
    <location>
        <begin position="75"/>
        <end position="258"/>
    </location>
</feature>
<dbReference type="EMBL" id="QGLP01000010">
    <property type="protein sequence ID" value="PXZ02458.1"/>
    <property type="molecule type" value="Genomic_DNA"/>
</dbReference>
<evidence type="ECO:0000256" key="3">
    <source>
        <dbReference type="ARBA" id="ARBA00023163"/>
    </source>
</evidence>
<dbReference type="SUPFAM" id="SSF55781">
    <property type="entry name" value="GAF domain-like"/>
    <property type="match status" value="1"/>
</dbReference>
<protein>
    <recommendedName>
        <fullName evidence="4">HTH-type transcriptional repressor AllR</fullName>
    </recommendedName>
    <alternativeName>
        <fullName evidence="5">Negative regulator of allantoin and glyoxylate utilization operons</fullName>
    </alternativeName>
</protein>
<dbReference type="SMART" id="SM00346">
    <property type="entry name" value="HTH_ICLR"/>
    <property type="match status" value="1"/>
</dbReference>
<dbReference type="InterPro" id="IPR005471">
    <property type="entry name" value="Tscrpt_reg_IclR_N"/>
</dbReference>
<evidence type="ECO:0000256" key="4">
    <source>
        <dbReference type="ARBA" id="ARBA00040379"/>
    </source>
</evidence>
<dbReference type="GO" id="GO:0045892">
    <property type="term" value="P:negative regulation of DNA-templated transcription"/>
    <property type="evidence" value="ECO:0007669"/>
    <property type="project" value="TreeGrafter"/>
</dbReference>
<dbReference type="InterPro" id="IPR050707">
    <property type="entry name" value="HTH_MetabolicPath_Reg"/>
</dbReference>
<dbReference type="RefSeq" id="WP_110424502.1">
    <property type="nucleotide sequence ID" value="NZ_QGLP01000010.1"/>
</dbReference>
<evidence type="ECO:0000313" key="9">
    <source>
        <dbReference type="Proteomes" id="UP000247483"/>
    </source>
</evidence>
<dbReference type="Gene3D" id="3.30.450.40">
    <property type="match status" value="1"/>
</dbReference>
<accession>A0A2V4DQH5</accession>
<evidence type="ECO:0000256" key="5">
    <source>
        <dbReference type="ARBA" id="ARBA00042627"/>
    </source>
</evidence>
<sequence length="268" mass="29801">MKKETIPLKLNKSAARTIDLLLLLVSSDKFLTLNNICEMMQLPKSSAFELIQTLLYKGIIEIKDDKQKTYGLSLLAFEIGSSVITNMGIADAARPFIQELNRQTGSTVFLGVKDKDKIVYIDKAENHSTIKPTAKLGSRRNLHTTGLGKGLLYAFCDTKIIEILGEEPYASKTPLSHTNQKEVLEDASNTRLRGYAIDDREDNLDMYCISSAIRNHENESVASFSVASLYSGMTKDKEQLIAKLVKETALQISRKLGFAGNNLYNINS</sequence>
<keyword evidence="2" id="KW-0238">DNA-binding</keyword>
<dbReference type="PROSITE" id="PS51078">
    <property type="entry name" value="ICLR_ED"/>
    <property type="match status" value="1"/>
</dbReference>
<dbReference type="InterPro" id="IPR029016">
    <property type="entry name" value="GAF-like_dom_sf"/>
</dbReference>
<feature type="domain" description="HTH iclR-type" evidence="6">
    <location>
        <begin position="11"/>
        <end position="74"/>
    </location>
</feature>
<dbReference type="GO" id="GO:0003700">
    <property type="term" value="F:DNA-binding transcription factor activity"/>
    <property type="evidence" value="ECO:0007669"/>
    <property type="project" value="TreeGrafter"/>
</dbReference>
<dbReference type="InterPro" id="IPR036390">
    <property type="entry name" value="WH_DNA-bd_sf"/>
</dbReference>
<name>A0A2V4DQH5_9GAMM</name>
<evidence type="ECO:0000259" key="7">
    <source>
        <dbReference type="PROSITE" id="PS51078"/>
    </source>
</evidence>
<dbReference type="GO" id="GO:0003677">
    <property type="term" value="F:DNA binding"/>
    <property type="evidence" value="ECO:0007669"/>
    <property type="project" value="UniProtKB-KW"/>
</dbReference>
<dbReference type="Proteomes" id="UP000247483">
    <property type="component" value="Unassembled WGS sequence"/>
</dbReference>
<gene>
    <name evidence="8" type="ORF">DKK79_13355</name>
</gene>
<evidence type="ECO:0000256" key="1">
    <source>
        <dbReference type="ARBA" id="ARBA00023015"/>
    </source>
</evidence>
<dbReference type="Pfam" id="PF09339">
    <property type="entry name" value="HTH_IclR"/>
    <property type="match status" value="1"/>
</dbReference>
<keyword evidence="3" id="KW-0804">Transcription</keyword>
<dbReference type="InterPro" id="IPR014757">
    <property type="entry name" value="Tscrpt_reg_IclR_C"/>
</dbReference>
<evidence type="ECO:0000259" key="6">
    <source>
        <dbReference type="PROSITE" id="PS51077"/>
    </source>
</evidence>
<evidence type="ECO:0000256" key="2">
    <source>
        <dbReference type="ARBA" id="ARBA00023125"/>
    </source>
</evidence>
<dbReference type="Pfam" id="PF01614">
    <property type="entry name" value="IclR_C"/>
    <property type="match status" value="1"/>
</dbReference>
<dbReference type="PANTHER" id="PTHR30136">
    <property type="entry name" value="HELIX-TURN-HELIX TRANSCRIPTIONAL REGULATOR, ICLR FAMILY"/>
    <property type="match status" value="1"/>
</dbReference>
<reference evidence="8 9" key="1">
    <citation type="submission" date="2018-05" db="EMBL/GenBank/DDBJ databases">
        <title>Reference genomes for bee gut microbiota database.</title>
        <authorList>
            <person name="Ellegaard K.M."/>
        </authorList>
    </citation>
    <scope>NUCLEOTIDE SEQUENCE [LARGE SCALE GENOMIC DNA]</scope>
    <source>
        <strain evidence="8 9">ESL0177</strain>
    </source>
</reference>
<proteinExistence type="predicted"/>
<dbReference type="AlphaFoldDB" id="A0A2V4DQH5"/>
<dbReference type="Gene3D" id="1.10.10.10">
    <property type="entry name" value="Winged helix-like DNA-binding domain superfamily/Winged helix DNA-binding domain"/>
    <property type="match status" value="1"/>
</dbReference>
<evidence type="ECO:0000313" key="8">
    <source>
        <dbReference type="EMBL" id="PXZ02458.1"/>
    </source>
</evidence>